<dbReference type="NCBIfam" id="TIGR03936">
    <property type="entry name" value="sam_1_link_chp"/>
    <property type="match status" value="1"/>
</dbReference>
<reference evidence="2" key="2">
    <citation type="journal article" date="2021" name="PeerJ">
        <title>Extensive microbial diversity within the chicken gut microbiome revealed by metagenomics and culture.</title>
        <authorList>
            <person name="Gilroy R."/>
            <person name="Ravi A."/>
            <person name="Getino M."/>
            <person name="Pursley I."/>
            <person name="Horton D.L."/>
            <person name="Alikhan N.F."/>
            <person name="Baker D."/>
            <person name="Gharbi K."/>
            <person name="Hall N."/>
            <person name="Watson M."/>
            <person name="Adriaenssens E.M."/>
            <person name="Foster-Nyarko E."/>
            <person name="Jarju S."/>
            <person name="Secka A."/>
            <person name="Antonio M."/>
            <person name="Oren A."/>
            <person name="Chaudhuri R.R."/>
            <person name="La Ragione R."/>
            <person name="Hildebrand F."/>
            <person name="Pallen M.J."/>
        </authorList>
    </citation>
    <scope>NUCLEOTIDE SEQUENCE</scope>
    <source>
        <strain evidence="2">6276</strain>
    </source>
</reference>
<evidence type="ECO:0000259" key="1">
    <source>
        <dbReference type="PROSITE" id="PS51918"/>
    </source>
</evidence>
<reference evidence="2" key="1">
    <citation type="submission" date="2020-10" db="EMBL/GenBank/DDBJ databases">
        <authorList>
            <person name="Gilroy R."/>
        </authorList>
    </citation>
    <scope>NUCLEOTIDE SEQUENCE</scope>
    <source>
        <strain evidence="2">6276</strain>
    </source>
</reference>
<dbReference type="Proteomes" id="UP000823928">
    <property type="component" value="Unassembled WGS sequence"/>
</dbReference>
<evidence type="ECO:0000313" key="2">
    <source>
        <dbReference type="EMBL" id="HIS36300.1"/>
    </source>
</evidence>
<dbReference type="InterPro" id="IPR058240">
    <property type="entry name" value="rSAM_sf"/>
</dbReference>
<dbReference type="SFLD" id="SFLDG01082">
    <property type="entry name" value="B12-binding_domain_containing"/>
    <property type="match status" value="1"/>
</dbReference>
<dbReference type="EMBL" id="DVIU01000135">
    <property type="protein sequence ID" value="HIS36300.1"/>
    <property type="molecule type" value="Genomic_DNA"/>
</dbReference>
<dbReference type="InterPro" id="IPR007197">
    <property type="entry name" value="rSAM"/>
</dbReference>
<dbReference type="InterPro" id="IPR006638">
    <property type="entry name" value="Elp3/MiaA/NifB-like_rSAM"/>
</dbReference>
<dbReference type="PROSITE" id="PS51918">
    <property type="entry name" value="RADICAL_SAM"/>
    <property type="match status" value="1"/>
</dbReference>
<dbReference type="SUPFAM" id="SSF102114">
    <property type="entry name" value="Radical SAM enzymes"/>
    <property type="match status" value="1"/>
</dbReference>
<dbReference type="PANTHER" id="PTHR42731">
    <property type="entry name" value="SLL1084 PROTEIN"/>
    <property type="match status" value="1"/>
</dbReference>
<dbReference type="AlphaFoldDB" id="A0A9D1EZC4"/>
<dbReference type="PANTHER" id="PTHR42731:SF1">
    <property type="entry name" value="RADICAL SAM DOMAIN PROTEIN"/>
    <property type="match status" value="1"/>
</dbReference>
<dbReference type="Pfam" id="PF04055">
    <property type="entry name" value="Radical_SAM"/>
    <property type="match status" value="1"/>
</dbReference>
<dbReference type="SMART" id="SM00729">
    <property type="entry name" value="Elp3"/>
    <property type="match status" value="1"/>
</dbReference>
<protein>
    <submittedName>
        <fullName evidence="2">DUF2344 domain-containing protein</fullName>
    </submittedName>
</protein>
<dbReference type="Gene3D" id="3.80.30.20">
    <property type="entry name" value="tm_1862 like domain"/>
    <property type="match status" value="1"/>
</dbReference>
<dbReference type="InterPro" id="IPR045784">
    <property type="entry name" value="Radical_SAM_N2"/>
</dbReference>
<dbReference type="InterPro" id="IPR018768">
    <property type="entry name" value="DUF2344"/>
</dbReference>
<accession>A0A9D1EZC4</accession>
<sequence>MDCFFRDYHEALFKCNKPYQYVGGEFLSFNKDFDSAKVRFAFAFPDKYEIGISNLGVRVLYGLVNNQKDYMADRVYAPEPDFQPKELYGLESKRKIKDFDAVGFSLQYEMAYPTVLKMLDMSAIPYRNDERTDNDPIIIAGGPCAFNPLPLADFIDVFMIGDGEDSIIEVCEILDKTKGLPRTERIKALCEGGNSGRWSKFTDGTVTKRIAQLTYETALKSYPIPFSSSVQDRAVVEIRRGCGRMCRFCQPGHVTLPIRERSAEDIIKIAKELVKNTGYDEYSLLSLSSNDYANINEVIKELAVDFNKKKISVSLPSQRIDGFNLELANLVQSVRKSTMTLAPEAGSQRLRDVIKKNITEDMILNAVTTLYENGWSRIKFYFICGLPTETLEDMDEMAELFRKIRHRCRLIKKEKGLTHGMDLTCTLSIFVPKPFTPFQWCGQMNLDKVTEHIKYLKEQIKTIKGVKINYHEKYVSQIEAALTRGDDSLCKYIEALYKKGCYLDAWGEYFDKDIWYETAGELGINLAELAQKEYDLEKPLPWDFIDIGVNKEWFKNEYKEAFNVTPDSKHIVPTCQKKCVNCGVCKNLKIHKVMDKSFKASPQAQAALKIEKEDPKTCKHYDKPIFKYRIKLTKTGILKYFSHLDWQNTFFKAIARTDLNVVFSQGFNPTMKISMGIALPLFAESITELVDIELFDDITPNELKLKLEKVLPPQSQILSIVKIDKSAPAIDITAQWAEYEINSSDKNLYDFDKLKYNTDRVLSSEEIFIEKKNKKGLIKKTDIKPAIMSHRYEGNSLFIVLKTGQGTGENTIPALRADALMNVIAPDVTFNIKRTRFFDRDLREL</sequence>
<dbReference type="Pfam" id="PF19864">
    <property type="entry name" value="Radical_SAM_N2"/>
    <property type="match status" value="1"/>
</dbReference>
<name>A0A9D1EZC4_9BACT</name>
<organism evidence="2 3">
    <name type="scientific">Candidatus Scatousia excrementigallinarum</name>
    <dbReference type="NCBI Taxonomy" id="2840935"/>
    <lineage>
        <taxon>Bacteria</taxon>
        <taxon>Candidatus Scatousia</taxon>
    </lineage>
</organism>
<dbReference type="GO" id="GO:0003824">
    <property type="term" value="F:catalytic activity"/>
    <property type="evidence" value="ECO:0007669"/>
    <property type="project" value="InterPro"/>
</dbReference>
<dbReference type="GO" id="GO:0051536">
    <property type="term" value="F:iron-sulfur cluster binding"/>
    <property type="evidence" value="ECO:0007669"/>
    <property type="project" value="InterPro"/>
</dbReference>
<dbReference type="Pfam" id="PF10105">
    <property type="entry name" value="DUF2344"/>
    <property type="match status" value="1"/>
</dbReference>
<gene>
    <name evidence="2" type="ORF">IAC10_06685</name>
</gene>
<dbReference type="InterPro" id="IPR023404">
    <property type="entry name" value="rSAM_horseshoe"/>
</dbReference>
<proteinExistence type="predicted"/>
<evidence type="ECO:0000313" key="3">
    <source>
        <dbReference type="Proteomes" id="UP000823928"/>
    </source>
</evidence>
<dbReference type="SFLD" id="SFLDS00029">
    <property type="entry name" value="Radical_SAM"/>
    <property type="match status" value="1"/>
</dbReference>
<comment type="caution">
    <text evidence="2">The sequence shown here is derived from an EMBL/GenBank/DDBJ whole genome shotgun (WGS) entry which is preliminary data.</text>
</comment>
<feature type="domain" description="Radical SAM core" evidence="1">
    <location>
        <begin position="228"/>
        <end position="467"/>
    </location>
</feature>